<dbReference type="Proteomes" id="UP000317839">
    <property type="component" value="Unassembled WGS sequence"/>
</dbReference>
<feature type="transmembrane region" description="Helical" evidence="5">
    <location>
        <begin position="110"/>
        <end position="130"/>
    </location>
</feature>
<feature type="transmembrane region" description="Helical" evidence="5">
    <location>
        <begin position="28"/>
        <end position="51"/>
    </location>
</feature>
<dbReference type="PANTHER" id="PTHR38480">
    <property type="entry name" value="SLR0254 PROTEIN"/>
    <property type="match status" value="1"/>
</dbReference>
<evidence type="ECO:0000256" key="1">
    <source>
        <dbReference type="ARBA" id="ARBA00004141"/>
    </source>
</evidence>
<proteinExistence type="predicted"/>
<dbReference type="OrthoDB" id="9787732at2"/>
<evidence type="ECO:0000313" key="8">
    <source>
        <dbReference type="Proteomes" id="UP000317839"/>
    </source>
</evidence>
<comment type="caution">
    <text evidence="7">The sequence shown here is derived from an EMBL/GenBank/DDBJ whole genome shotgun (WGS) entry which is preliminary data.</text>
</comment>
<organism evidence="7 8">
    <name type="scientific">Aliikangiella marina</name>
    <dbReference type="NCBI Taxonomy" id="1712262"/>
    <lineage>
        <taxon>Bacteria</taxon>
        <taxon>Pseudomonadati</taxon>
        <taxon>Pseudomonadota</taxon>
        <taxon>Gammaproteobacteria</taxon>
        <taxon>Oceanospirillales</taxon>
        <taxon>Pleioneaceae</taxon>
        <taxon>Aliikangiella</taxon>
    </lineage>
</organism>
<evidence type="ECO:0000259" key="6">
    <source>
        <dbReference type="Pfam" id="PF06271"/>
    </source>
</evidence>
<name>A0A545T599_9GAMM</name>
<feature type="transmembrane region" description="Helical" evidence="5">
    <location>
        <begin position="58"/>
        <end position="78"/>
    </location>
</feature>
<gene>
    <name evidence="7" type="ORF">FLL45_19420</name>
</gene>
<keyword evidence="2 5" id="KW-0812">Transmembrane</keyword>
<dbReference type="GO" id="GO:0016020">
    <property type="term" value="C:membrane"/>
    <property type="evidence" value="ECO:0007669"/>
    <property type="project" value="UniProtKB-SubCell"/>
</dbReference>
<comment type="subcellular location">
    <subcellularLocation>
        <location evidence="1">Membrane</location>
        <topology evidence="1">Multi-pass membrane protein</topology>
    </subcellularLocation>
</comment>
<evidence type="ECO:0000256" key="2">
    <source>
        <dbReference type="ARBA" id="ARBA00022692"/>
    </source>
</evidence>
<protein>
    <submittedName>
        <fullName evidence="7">RDD family protein</fullName>
    </submittedName>
</protein>
<keyword evidence="3 5" id="KW-1133">Transmembrane helix</keyword>
<keyword evidence="8" id="KW-1185">Reference proteome</keyword>
<dbReference type="Pfam" id="PF06271">
    <property type="entry name" value="RDD"/>
    <property type="match status" value="1"/>
</dbReference>
<dbReference type="RefSeq" id="WP_142943713.1">
    <property type="nucleotide sequence ID" value="NZ_VIKR01000005.1"/>
</dbReference>
<dbReference type="InterPro" id="IPR010432">
    <property type="entry name" value="RDD"/>
</dbReference>
<keyword evidence="4 5" id="KW-0472">Membrane</keyword>
<evidence type="ECO:0000256" key="5">
    <source>
        <dbReference type="SAM" id="Phobius"/>
    </source>
</evidence>
<evidence type="ECO:0000256" key="4">
    <source>
        <dbReference type="ARBA" id="ARBA00023136"/>
    </source>
</evidence>
<feature type="domain" description="RDD" evidence="6">
    <location>
        <begin position="20"/>
        <end position="143"/>
    </location>
</feature>
<evidence type="ECO:0000313" key="7">
    <source>
        <dbReference type="EMBL" id="TQV72383.1"/>
    </source>
</evidence>
<dbReference type="PANTHER" id="PTHR38480:SF1">
    <property type="entry name" value="SLR0254 PROTEIN"/>
    <property type="match status" value="1"/>
</dbReference>
<sequence>MLDTTREVEVPEGITLSLPVASLVSRSLAFLIDQVISWLLIFVAIQIFQFLGRFGDGMILISIFVIQWFYPVLFEVFYNGQTLGKKVVGVMVINDDGTPIDWSSSIVRNLLRVADFLPFFYAFGFISMMFSRDFKRLGDFAAGTLVVHKMEQIEKDQKIALDGLAPKVPLTLEEQSAIIGFAERTSRMSNSRVNELAGYLGPWLDQEKIKQGAESSAVQLTRIAKWLRGHA</sequence>
<reference evidence="7 8" key="1">
    <citation type="submission" date="2019-06" db="EMBL/GenBank/DDBJ databases">
        <title>Draft genome of Aliikangiella marina GYP-15.</title>
        <authorList>
            <person name="Wang G."/>
        </authorList>
    </citation>
    <scope>NUCLEOTIDE SEQUENCE [LARGE SCALE GENOMIC DNA]</scope>
    <source>
        <strain evidence="7 8">GYP-15</strain>
    </source>
</reference>
<accession>A0A545T599</accession>
<dbReference type="AlphaFoldDB" id="A0A545T599"/>
<evidence type="ECO:0000256" key="3">
    <source>
        <dbReference type="ARBA" id="ARBA00022989"/>
    </source>
</evidence>
<dbReference type="EMBL" id="VIKR01000005">
    <property type="protein sequence ID" value="TQV72383.1"/>
    <property type="molecule type" value="Genomic_DNA"/>
</dbReference>